<evidence type="ECO:0000313" key="2">
    <source>
        <dbReference type="EMBL" id="MDP8568015.1"/>
    </source>
</evidence>
<dbReference type="InterPro" id="IPR007359">
    <property type="entry name" value="SigmaE_reg_RseC_MucC"/>
</dbReference>
<dbReference type="InterPro" id="IPR026268">
    <property type="entry name" value="RseC"/>
</dbReference>
<gene>
    <name evidence="2" type="ORF">Q9291_09160</name>
</gene>
<dbReference type="PANTHER" id="PTHR35867">
    <property type="entry name" value="PROTEIN RSEC"/>
    <property type="match status" value="1"/>
</dbReference>
<dbReference type="PANTHER" id="PTHR35867:SF1">
    <property type="entry name" value="PROTEIN RSEC"/>
    <property type="match status" value="1"/>
</dbReference>
<keyword evidence="1" id="KW-0812">Transmembrane</keyword>
<dbReference type="Pfam" id="PF04246">
    <property type="entry name" value="RseC_MucC"/>
    <property type="match status" value="1"/>
</dbReference>
<evidence type="ECO:0000256" key="1">
    <source>
        <dbReference type="SAM" id="Phobius"/>
    </source>
</evidence>
<sequence length="156" mass="16932">MIEERALVVATDNQNPEQPLAYLEIERKTACGLCGKTRGCGNQIWGKLLAHQQARFSANNSIHAQIGQSVIIAIDEQAVMHAALLLYLLPLITMLVFAALFSSLFGGDLYAVCGAVLGLALAWLWVKGFLAVRPHGFARPEVVRLATESCVTFHNG</sequence>
<dbReference type="PIRSF" id="PIRSF004923">
    <property type="entry name" value="RseC"/>
    <property type="match status" value="1"/>
</dbReference>
<keyword evidence="3" id="KW-1185">Reference proteome</keyword>
<comment type="caution">
    <text evidence="2">The sequence shown here is derived from an EMBL/GenBank/DDBJ whole genome shotgun (WGS) entry which is preliminary data.</text>
</comment>
<dbReference type="RefSeq" id="WP_306389738.1">
    <property type="nucleotide sequence ID" value="NZ_JAVCAP010000019.1"/>
</dbReference>
<proteinExistence type="predicted"/>
<protein>
    <submittedName>
        <fullName evidence="2">SoxR reducing system RseC family protein</fullName>
    </submittedName>
</protein>
<accession>A0ABT9JV79</accession>
<keyword evidence="1" id="KW-1133">Transmembrane helix</keyword>
<keyword evidence="1" id="KW-0472">Membrane</keyword>
<reference evidence="3" key="1">
    <citation type="journal article" date="2019" name="Int. J. Syst. Evol. Microbiol.">
        <title>The Global Catalogue of Microorganisms (GCM) 10K type strain sequencing project: providing services to taxonomists for standard genome sequencing and annotation.</title>
        <authorList>
            <consortium name="The Broad Institute Genomics Platform"/>
            <consortium name="The Broad Institute Genome Sequencing Center for Infectious Disease"/>
            <person name="Wu L."/>
            <person name="Ma J."/>
        </authorList>
    </citation>
    <scope>NUCLEOTIDE SEQUENCE [LARGE SCALE GENOMIC DNA]</scope>
    <source>
        <strain evidence="3">VKM B-3159</strain>
    </source>
</reference>
<feature type="transmembrane region" description="Helical" evidence="1">
    <location>
        <begin position="109"/>
        <end position="126"/>
    </location>
</feature>
<organism evidence="2 3">
    <name type="scientific">Methylophilus aquaticus</name>
    <dbReference type="NCBI Taxonomy" id="1971610"/>
    <lineage>
        <taxon>Bacteria</taxon>
        <taxon>Pseudomonadati</taxon>
        <taxon>Pseudomonadota</taxon>
        <taxon>Betaproteobacteria</taxon>
        <taxon>Nitrosomonadales</taxon>
        <taxon>Methylophilaceae</taxon>
        <taxon>Methylophilus</taxon>
    </lineage>
</organism>
<dbReference type="EMBL" id="JAVCAP010000019">
    <property type="protein sequence ID" value="MDP8568015.1"/>
    <property type="molecule type" value="Genomic_DNA"/>
</dbReference>
<evidence type="ECO:0000313" key="3">
    <source>
        <dbReference type="Proteomes" id="UP001225906"/>
    </source>
</evidence>
<feature type="transmembrane region" description="Helical" evidence="1">
    <location>
        <begin position="84"/>
        <end position="103"/>
    </location>
</feature>
<name>A0ABT9JV79_9PROT</name>
<dbReference type="Proteomes" id="UP001225906">
    <property type="component" value="Unassembled WGS sequence"/>
</dbReference>